<accession>A0A0X8NV69</accession>
<dbReference type="PANTHER" id="PTHR30004:SF6">
    <property type="entry name" value="D-THREONATE 4-PHOSPHATE DEHYDROGENASE"/>
    <property type="match status" value="1"/>
</dbReference>
<dbReference type="PANTHER" id="PTHR30004">
    <property type="entry name" value="4-HYDROXYTHREONINE-4-PHOSPHATE DEHYDROGENASE"/>
    <property type="match status" value="1"/>
</dbReference>
<keyword evidence="2" id="KW-0560">Oxidoreductase</keyword>
<reference evidence="5" key="1">
    <citation type="submission" date="2015-12" db="EMBL/GenBank/DDBJ databases">
        <title>FDA dAtabase for Regulatory Grade micrObial Sequences (FDA-ARGOS): Supporting development and validation of Infectious Disease Dx tests.</title>
        <authorList>
            <person name="Case J."/>
            <person name="Tallon L."/>
            <person name="Sadzewicz L."/>
            <person name="Sengamalay N."/>
            <person name="Ott S."/>
            <person name="Godinez A."/>
            <person name="Nagaraj S."/>
            <person name="Nadendla S."/>
            <person name="Sichtig H."/>
        </authorList>
    </citation>
    <scope>NUCLEOTIDE SEQUENCE [LARGE SCALE GENOMIC DNA]</scope>
    <source>
        <strain evidence="5">FDAARGOS_147</strain>
    </source>
</reference>
<dbReference type="GO" id="GO:0046872">
    <property type="term" value="F:metal ion binding"/>
    <property type="evidence" value="ECO:0007669"/>
    <property type="project" value="UniProtKB-KW"/>
</dbReference>
<evidence type="ECO:0000313" key="5">
    <source>
        <dbReference type="Proteomes" id="UP000060602"/>
    </source>
</evidence>
<dbReference type="GO" id="GO:0016491">
    <property type="term" value="F:oxidoreductase activity"/>
    <property type="evidence" value="ECO:0007669"/>
    <property type="project" value="UniProtKB-KW"/>
</dbReference>
<name>A0A0X8NV69_ALCXX</name>
<proteinExistence type="predicted"/>
<dbReference type="Proteomes" id="UP000060602">
    <property type="component" value="Chromosome"/>
</dbReference>
<dbReference type="RefSeq" id="WP_061071042.1">
    <property type="nucleotide sequence ID" value="NZ_CP014060.2"/>
</dbReference>
<dbReference type="InterPro" id="IPR005255">
    <property type="entry name" value="PdxA_fam"/>
</dbReference>
<dbReference type="SUPFAM" id="SSF53659">
    <property type="entry name" value="Isocitrate/Isopropylmalate dehydrogenase-like"/>
    <property type="match status" value="1"/>
</dbReference>
<organism evidence="4 5">
    <name type="scientific">Alcaligenes xylosoxydans xylosoxydans</name>
    <name type="common">Achromobacter xylosoxidans</name>
    <dbReference type="NCBI Taxonomy" id="85698"/>
    <lineage>
        <taxon>Bacteria</taxon>
        <taxon>Pseudomonadati</taxon>
        <taxon>Pseudomonadota</taxon>
        <taxon>Betaproteobacteria</taxon>
        <taxon>Burkholderiales</taxon>
        <taxon>Alcaligenaceae</taxon>
        <taxon>Achromobacter</taxon>
    </lineage>
</organism>
<dbReference type="Pfam" id="PF04166">
    <property type="entry name" value="PdxA"/>
    <property type="match status" value="1"/>
</dbReference>
<gene>
    <name evidence="4" type="primary">pdxA</name>
    <name evidence="4" type="ORF">AL504_02340</name>
</gene>
<protein>
    <submittedName>
        <fullName evidence="4">4-hydroxythreonine-4-phosphate dehydrogenase PdxA</fullName>
    </submittedName>
</protein>
<dbReference type="NCBIfam" id="TIGR00557">
    <property type="entry name" value="pdxA"/>
    <property type="match status" value="1"/>
</dbReference>
<evidence type="ECO:0000256" key="3">
    <source>
        <dbReference type="ARBA" id="ARBA00023027"/>
    </source>
</evidence>
<evidence type="ECO:0000256" key="1">
    <source>
        <dbReference type="ARBA" id="ARBA00022723"/>
    </source>
</evidence>
<evidence type="ECO:0000256" key="2">
    <source>
        <dbReference type="ARBA" id="ARBA00023002"/>
    </source>
</evidence>
<keyword evidence="3" id="KW-0520">NAD</keyword>
<sequence length="341" mass="35519">MNPSPVRAERPVPAWPMAITLGDPAGIGPEIVAKTLLSPHYAERCVAVGDPAVMARALAPLGAAARLRVVADVDDIDPRPDRICLVPSSALPSPPPFGRVGADCGRAAYQAICLAIDLARQGRVAGIVTAPIHKEALAAAGVPYPGHTEILAERGGAGRVAMMLANDAIATVLVTIHCSLRQAIERADFEAQLSAIRLAHQGGRARGAPAPRVAVAGLNPHAGEGGLFGDEEQRIIRPAIEAARREGIDASGPWPGDTVFMQARQGRFDVVVAQYHDQGLIPVKYLGLEQGVNITLGLPFVRTSPDHGTAFDIAGQGIADPSSLRTAIDQAFRLAAHAAAA</sequence>
<keyword evidence="1" id="KW-0479">Metal-binding</keyword>
<dbReference type="AlphaFoldDB" id="A0A0X8NV69"/>
<dbReference type="Gene3D" id="3.40.718.10">
    <property type="entry name" value="Isopropylmalate Dehydrogenase"/>
    <property type="match status" value="1"/>
</dbReference>
<dbReference type="EMBL" id="CP014060">
    <property type="protein sequence ID" value="AMG34990.1"/>
    <property type="molecule type" value="Genomic_DNA"/>
</dbReference>
<evidence type="ECO:0000313" key="4">
    <source>
        <dbReference type="EMBL" id="AMG34990.1"/>
    </source>
</evidence>
<dbReference type="GO" id="GO:0051287">
    <property type="term" value="F:NAD binding"/>
    <property type="evidence" value="ECO:0007669"/>
    <property type="project" value="InterPro"/>
</dbReference>